<evidence type="ECO:0000256" key="1">
    <source>
        <dbReference type="SAM" id="MobiDB-lite"/>
    </source>
</evidence>
<proteinExistence type="predicted"/>
<sequence length="290" mass="30814">PAGDVPDPGRSGAPAEEVPTPAPGPEESVSAETPTVPEDVAAESLWDDDVFFLPADDAAGGKVRVTLGFRASNVAPGHSEASGYGGLYGASVVPSPTSAREQLQGYSSVLLSNNSQPVSTSTEHYQPVSFGLAISVGLGDRFSLETGADYSCLVSDMSSGTEENRYDIRQTLHYVGVPLRARYSFWKPGGFDLYMTAGGKVEKCVGGTTSTSYVVKSSVSSSTKDRITVDPLQWSVGASLGIGYRFNDLVGIYLEPGVSYYFDNGSFVETVYRERPLNFSLGIGLRFNLN</sequence>
<dbReference type="AlphaFoldDB" id="A0A9D9NN33"/>
<reference evidence="2" key="2">
    <citation type="journal article" date="2021" name="PeerJ">
        <title>Extensive microbial diversity within the chicken gut microbiome revealed by metagenomics and culture.</title>
        <authorList>
            <person name="Gilroy R."/>
            <person name="Ravi A."/>
            <person name="Getino M."/>
            <person name="Pursley I."/>
            <person name="Horton D.L."/>
            <person name="Alikhan N.F."/>
            <person name="Baker D."/>
            <person name="Gharbi K."/>
            <person name="Hall N."/>
            <person name="Watson M."/>
            <person name="Adriaenssens E.M."/>
            <person name="Foster-Nyarko E."/>
            <person name="Jarju S."/>
            <person name="Secka A."/>
            <person name="Antonio M."/>
            <person name="Oren A."/>
            <person name="Chaudhuri R.R."/>
            <person name="La Ragione R."/>
            <person name="Hildebrand F."/>
            <person name="Pallen M.J."/>
        </authorList>
    </citation>
    <scope>NUCLEOTIDE SEQUENCE</scope>
    <source>
        <strain evidence="2">B3-1481</strain>
    </source>
</reference>
<evidence type="ECO:0000313" key="3">
    <source>
        <dbReference type="Proteomes" id="UP000823769"/>
    </source>
</evidence>
<dbReference type="Proteomes" id="UP000823769">
    <property type="component" value="Unassembled WGS sequence"/>
</dbReference>
<gene>
    <name evidence="2" type="ORF">IAB76_01815</name>
</gene>
<protein>
    <submittedName>
        <fullName evidence="2">Outer membrane beta-barrel protein</fullName>
    </submittedName>
</protein>
<comment type="caution">
    <text evidence="2">The sequence shown here is derived from an EMBL/GenBank/DDBJ whole genome shotgun (WGS) entry which is preliminary data.</text>
</comment>
<reference evidence="2" key="1">
    <citation type="submission" date="2020-10" db="EMBL/GenBank/DDBJ databases">
        <authorList>
            <person name="Gilroy R."/>
        </authorList>
    </citation>
    <scope>NUCLEOTIDE SEQUENCE</scope>
    <source>
        <strain evidence="2">B3-1481</strain>
    </source>
</reference>
<name>A0A9D9NN33_9BACT</name>
<dbReference type="SUPFAM" id="SSF56925">
    <property type="entry name" value="OMPA-like"/>
    <property type="match status" value="1"/>
</dbReference>
<evidence type="ECO:0000313" key="2">
    <source>
        <dbReference type="EMBL" id="MBO8479839.1"/>
    </source>
</evidence>
<dbReference type="InterPro" id="IPR011250">
    <property type="entry name" value="OMP/PagP_B-barrel"/>
</dbReference>
<organism evidence="2 3">
    <name type="scientific">Candidatus Cryptobacteroides avistercoris</name>
    <dbReference type="NCBI Taxonomy" id="2840758"/>
    <lineage>
        <taxon>Bacteria</taxon>
        <taxon>Pseudomonadati</taxon>
        <taxon>Bacteroidota</taxon>
        <taxon>Bacteroidia</taxon>
        <taxon>Bacteroidales</taxon>
        <taxon>Candidatus Cryptobacteroides</taxon>
    </lineage>
</organism>
<accession>A0A9D9NN33</accession>
<feature type="region of interest" description="Disordered" evidence="1">
    <location>
        <begin position="1"/>
        <end position="35"/>
    </location>
</feature>
<dbReference type="EMBL" id="JADILW010000026">
    <property type="protein sequence ID" value="MBO8479839.1"/>
    <property type="molecule type" value="Genomic_DNA"/>
</dbReference>
<feature type="non-terminal residue" evidence="2">
    <location>
        <position position="1"/>
    </location>
</feature>
<dbReference type="Gene3D" id="2.40.160.20">
    <property type="match status" value="1"/>
</dbReference>